<dbReference type="PATRIC" id="fig|1386089.3.peg.95"/>
<evidence type="ECO:0000259" key="4">
    <source>
        <dbReference type="Pfam" id="PF00561"/>
    </source>
</evidence>
<accession>W9GFK8</accession>
<dbReference type="PANTHER" id="PTHR43248">
    <property type="entry name" value="2-SUCCINYL-6-HYDROXY-2,4-CYCLOHEXADIENE-1-CARBOXYLATE SYNTHASE"/>
    <property type="match status" value="1"/>
</dbReference>
<comment type="similarity">
    <text evidence="1">Belongs to the peptidase S33 family.</text>
</comment>
<name>W9GFK8_9MICO</name>
<dbReference type="AlphaFoldDB" id="W9GFK8"/>
<dbReference type="InterPro" id="IPR029058">
    <property type="entry name" value="AB_hydrolase_fold"/>
</dbReference>
<sequence length="511" mass="54260">MTPRTRAARALAALGTVAAIVLGAAACSTPAVPLVLPSDLPGATVPPTPELARYYSQQLAWKPCTKYECADLTVPIDYARPGDGDIALKVLRVKAGDQGDRIGSLVVNPGGPGASGVNYAVGVNVGPDVHRYFDIVGFDPRGVGRSAHVDCLSDGRLDQFLGTDPTPDSTAEEQDVVSEAKTLAAGCETRNARLLPHLSTVDVAKDMDILRAALGEGQLTYLGKSYGTFIGSTYADLFPERVGRFVLDGVVPPDLSSTELAEGQARGFERATRSYVQDCVDQGDCPIGGSVDEGMAWIRDFLRRADTDPLPTGDPKMPHLTEAWASYGLGEALYDQGMWGILTAALEETKSGSASGLMSLADSYTHRNPNGTYSDNLMESIYAVNCLDRPDSPDLSSYEANAKKFSVVAPTWGPFLAWGQVPCGVWPVKGGAPPHTVSAAGSNTIVVVGTTRDPATPYEWSKRLRDQLSNAVLVTWNGDGHTAYGRSNDCIDNAIDAWYVQGQAPKDGLTC</sequence>
<dbReference type="GO" id="GO:0016787">
    <property type="term" value="F:hydrolase activity"/>
    <property type="evidence" value="ECO:0007669"/>
    <property type="project" value="UniProtKB-KW"/>
</dbReference>
<comment type="caution">
    <text evidence="6">The sequence shown here is derived from an EMBL/GenBank/DDBJ whole genome shotgun (WGS) entry which is preliminary data.</text>
</comment>
<dbReference type="EMBL" id="AWSA01000001">
    <property type="protein sequence ID" value="EWT03608.1"/>
    <property type="molecule type" value="Genomic_DNA"/>
</dbReference>
<dbReference type="InterPro" id="IPR000073">
    <property type="entry name" value="AB_hydrolase_1"/>
</dbReference>
<dbReference type="InterPro" id="IPR013595">
    <property type="entry name" value="Pept_S33_TAP-like_C"/>
</dbReference>
<dbReference type="Proteomes" id="UP000019489">
    <property type="component" value="Unassembled WGS sequence"/>
</dbReference>
<evidence type="ECO:0000256" key="2">
    <source>
        <dbReference type="ARBA" id="ARBA00022729"/>
    </source>
</evidence>
<dbReference type="Pfam" id="PF08386">
    <property type="entry name" value="Abhydrolase_4"/>
    <property type="match status" value="1"/>
</dbReference>
<evidence type="ECO:0000313" key="7">
    <source>
        <dbReference type="Proteomes" id="UP000019489"/>
    </source>
</evidence>
<keyword evidence="2" id="KW-0732">Signal</keyword>
<evidence type="ECO:0000259" key="5">
    <source>
        <dbReference type="Pfam" id="PF08386"/>
    </source>
</evidence>
<evidence type="ECO:0000256" key="1">
    <source>
        <dbReference type="ARBA" id="ARBA00010088"/>
    </source>
</evidence>
<dbReference type="eggNOG" id="COG0596">
    <property type="taxonomic scope" value="Bacteria"/>
</dbReference>
<dbReference type="PANTHER" id="PTHR43248:SF29">
    <property type="entry name" value="TRIPEPTIDYL AMINOPEPTIDASE"/>
    <property type="match status" value="1"/>
</dbReference>
<dbReference type="Pfam" id="PF00561">
    <property type="entry name" value="Abhydrolase_1"/>
    <property type="match status" value="1"/>
</dbReference>
<protein>
    <submittedName>
        <fullName evidence="6">Proteinase</fullName>
    </submittedName>
</protein>
<feature type="domain" description="AB hydrolase-1" evidence="4">
    <location>
        <begin position="105"/>
        <end position="289"/>
    </location>
</feature>
<dbReference type="SUPFAM" id="SSF53474">
    <property type="entry name" value="alpha/beta-Hydrolases"/>
    <property type="match status" value="1"/>
</dbReference>
<evidence type="ECO:0000313" key="6">
    <source>
        <dbReference type="EMBL" id="EWT03608.1"/>
    </source>
</evidence>
<keyword evidence="7" id="KW-1185">Reference proteome</keyword>
<keyword evidence="3" id="KW-0378">Hydrolase</keyword>
<dbReference type="STRING" id="1386089.N865_09175"/>
<proteinExistence type="inferred from homology"/>
<dbReference type="Gene3D" id="3.40.50.1820">
    <property type="entry name" value="alpha/beta hydrolase"/>
    <property type="match status" value="1"/>
</dbReference>
<evidence type="ECO:0000256" key="3">
    <source>
        <dbReference type="ARBA" id="ARBA00022801"/>
    </source>
</evidence>
<dbReference type="OrthoDB" id="3252468at2"/>
<gene>
    <name evidence="6" type="ORF">N865_09175</name>
</gene>
<feature type="domain" description="Peptidase S33 tripeptidyl aminopeptidase-like C-terminal" evidence="5">
    <location>
        <begin position="410"/>
        <end position="511"/>
    </location>
</feature>
<dbReference type="RefSeq" id="WP_034800340.1">
    <property type="nucleotide sequence ID" value="NZ_AWSA01000001.1"/>
</dbReference>
<organism evidence="6 7">
    <name type="scientific">Intrasporangium oryzae NRRL B-24470</name>
    <dbReference type="NCBI Taxonomy" id="1386089"/>
    <lineage>
        <taxon>Bacteria</taxon>
        <taxon>Bacillati</taxon>
        <taxon>Actinomycetota</taxon>
        <taxon>Actinomycetes</taxon>
        <taxon>Micrococcales</taxon>
        <taxon>Intrasporangiaceae</taxon>
        <taxon>Intrasporangium</taxon>
    </lineage>
</organism>
<dbReference type="InterPro" id="IPR051601">
    <property type="entry name" value="Serine_prot/Carboxylest_S33"/>
</dbReference>
<reference evidence="6 7" key="1">
    <citation type="submission" date="2013-08" db="EMBL/GenBank/DDBJ databases">
        <title>Intrasporangium oryzae NRRL B-24470.</title>
        <authorList>
            <person name="Liu H."/>
            <person name="Wang G."/>
        </authorList>
    </citation>
    <scope>NUCLEOTIDE SEQUENCE [LARGE SCALE GENOMIC DNA]</scope>
    <source>
        <strain evidence="6 7">NRRL B-24470</strain>
    </source>
</reference>
<dbReference type="PROSITE" id="PS51257">
    <property type="entry name" value="PROKAR_LIPOPROTEIN"/>
    <property type="match status" value="1"/>
</dbReference>